<feature type="signal peptide" evidence="2">
    <location>
        <begin position="1"/>
        <end position="23"/>
    </location>
</feature>
<feature type="domain" description="Outer membrane protein beta-barrel" evidence="3">
    <location>
        <begin position="13"/>
        <end position="187"/>
    </location>
</feature>
<dbReference type="AlphaFoldDB" id="A0A085WIW0"/>
<dbReference type="InterPro" id="IPR027385">
    <property type="entry name" value="Beta-barrel_OMP"/>
</dbReference>
<keyword evidence="5" id="KW-1185">Reference proteome</keyword>
<gene>
    <name evidence="4" type="ORF">DB31_8106</name>
</gene>
<protein>
    <recommendedName>
        <fullName evidence="3">Outer membrane protein beta-barrel domain-containing protein</fullName>
    </recommendedName>
</protein>
<evidence type="ECO:0000313" key="5">
    <source>
        <dbReference type="Proteomes" id="UP000028725"/>
    </source>
</evidence>
<dbReference type="SUPFAM" id="SSF56925">
    <property type="entry name" value="OMPA-like"/>
    <property type="match status" value="1"/>
</dbReference>
<dbReference type="STRING" id="394096.DB31_8106"/>
<dbReference type="EMBL" id="JMCB01000007">
    <property type="protein sequence ID" value="KFE67623.1"/>
    <property type="molecule type" value="Genomic_DNA"/>
</dbReference>
<sequence length="203" mass="21513">MMRAPSLCLSVFLTLALSGSAEAAKTSGVAGTLMIGWNQQVYDASDAQAYLRRQGGIGGTGTLLYQWPSGFGLGASASFGSIERVREKATRAPCEGCAFERTTLSYGTRIWDVGAVTRWRFAMGEWNPSVQLGLGFGQMSGTRAFDSTSTGLALHLGLGVDWRFSEELPVALRAELRGTAGAYAGDDYLAGAYWTGLLVGVGF</sequence>
<accession>A0A085WIW0</accession>
<evidence type="ECO:0000313" key="4">
    <source>
        <dbReference type="EMBL" id="KFE67623.1"/>
    </source>
</evidence>
<dbReference type="Proteomes" id="UP000028725">
    <property type="component" value="Unassembled WGS sequence"/>
</dbReference>
<comment type="caution">
    <text evidence="4">The sequence shown here is derived from an EMBL/GenBank/DDBJ whole genome shotgun (WGS) entry which is preliminary data.</text>
</comment>
<name>A0A085WIW0_9BACT</name>
<keyword evidence="1 2" id="KW-0732">Signal</keyword>
<evidence type="ECO:0000259" key="3">
    <source>
        <dbReference type="Pfam" id="PF13505"/>
    </source>
</evidence>
<evidence type="ECO:0000256" key="1">
    <source>
        <dbReference type="ARBA" id="ARBA00022729"/>
    </source>
</evidence>
<feature type="chain" id="PRO_5001799636" description="Outer membrane protein beta-barrel domain-containing protein" evidence="2">
    <location>
        <begin position="24"/>
        <end position="203"/>
    </location>
</feature>
<dbReference type="InterPro" id="IPR011250">
    <property type="entry name" value="OMP/PagP_B-barrel"/>
</dbReference>
<proteinExistence type="predicted"/>
<dbReference type="Gene3D" id="2.40.160.20">
    <property type="match status" value="1"/>
</dbReference>
<dbReference type="Pfam" id="PF13505">
    <property type="entry name" value="OMP_b-brl"/>
    <property type="match status" value="1"/>
</dbReference>
<reference evidence="4 5" key="1">
    <citation type="submission" date="2014-04" db="EMBL/GenBank/DDBJ databases">
        <title>Genome assembly of Hyalangium minutum DSM 14724.</title>
        <authorList>
            <person name="Sharma G."/>
            <person name="Subramanian S."/>
        </authorList>
    </citation>
    <scope>NUCLEOTIDE SEQUENCE [LARGE SCALE GENOMIC DNA]</scope>
    <source>
        <strain evidence="4 5">DSM 14724</strain>
    </source>
</reference>
<evidence type="ECO:0000256" key="2">
    <source>
        <dbReference type="SAM" id="SignalP"/>
    </source>
</evidence>
<organism evidence="4 5">
    <name type="scientific">Hyalangium minutum</name>
    <dbReference type="NCBI Taxonomy" id="394096"/>
    <lineage>
        <taxon>Bacteria</taxon>
        <taxon>Pseudomonadati</taxon>
        <taxon>Myxococcota</taxon>
        <taxon>Myxococcia</taxon>
        <taxon>Myxococcales</taxon>
        <taxon>Cystobacterineae</taxon>
        <taxon>Archangiaceae</taxon>
        <taxon>Hyalangium</taxon>
    </lineage>
</organism>